<gene>
    <name evidence="1" type="ORF">SDC9_56743</name>
</gene>
<evidence type="ECO:0000313" key="1">
    <source>
        <dbReference type="EMBL" id="MPM10411.1"/>
    </source>
</evidence>
<dbReference type="AlphaFoldDB" id="A0A644X3E5"/>
<accession>A0A644X3E5</accession>
<sequence>MHKALLTFSNNETLELCEGQLVTLISKHIDNDDKVSASPSETYELWNHSSAAMIPSVCEFLCRCDFFHLIDDDNKVYNSKAVVTIQNI</sequence>
<proteinExistence type="predicted"/>
<protein>
    <submittedName>
        <fullName evidence="1">Uncharacterized protein</fullName>
    </submittedName>
</protein>
<reference evidence="1" key="1">
    <citation type="submission" date="2019-08" db="EMBL/GenBank/DDBJ databases">
        <authorList>
            <person name="Kucharzyk K."/>
            <person name="Murdoch R.W."/>
            <person name="Higgins S."/>
            <person name="Loffler F."/>
        </authorList>
    </citation>
    <scope>NUCLEOTIDE SEQUENCE</scope>
</reference>
<organism evidence="1">
    <name type="scientific">bioreactor metagenome</name>
    <dbReference type="NCBI Taxonomy" id="1076179"/>
    <lineage>
        <taxon>unclassified sequences</taxon>
        <taxon>metagenomes</taxon>
        <taxon>ecological metagenomes</taxon>
    </lineage>
</organism>
<dbReference type="EMBL" id="VSSQ01001689">
    <property type="protein sequence ID" value="MPM10411.1"/>
    <property type="molecule type" value="Genomic_DNA"/>
</dbReference>
<name>A0A644X3E5_9ZZZZ</name>
<comment type="caution">
    <text evidence="1">The sequence shown here is derived from an EMBL/GenBank/DDBJ whole genome shotgun (WGS) entry which is preliminary data.</text>
</comment>